<evidence type="ECO:0000259" key="1">
    <source>
        <dbReference type="Pfam" id="PF06722"/>
    </source>
</evidence>
<dbReference type="HOGENOM" id="CLU_000537_8_0_11"/>
<dbReference type="AlphaFoldDB" id="H6MWT3"/>
<gene>
    <name evidence="2" type="ordered locus">GPOL_c06700</name>
</gene>
<accession>H6MWT3</accession>
<dbReference type="Pfam" id="PF06722">
    <property type="entry name" value="EryCIII-like_C"/>
    <property type="match status" value="1"/>
</dbReference>
<dbReference type="GO" id="GO:0017000">
    <property type="term" value="P:antibiotic biosynthetic process"/>
    <property type="evidence" value="ECO:0007669"/>
    <property type="project" value="UniProtKB-ARBA"/>
</dbReference>
<name>H6MWT3_GORPV</name>
<keyword evidence="2" id="KW-0808">Transferase</keyword>
<protein>
    <submittedName>
        <fullName evidence="2">Glycosyl transferase family 28 protein</fullName>
    </submittedName>
</protein>
<evidence type="ECO:0000313" key="3">
    <source>
        <dbReference type="Proteomes" id="UP000009154"/>
    </source>
</evidence>
<dbReference type="FunFam" id="3.40.50.2000:FF:000009">
    <property type="entry name" value="Sterol 3-beta-glucosyltransferase UGT80A2"/>
    <property type="match status" value="1"/>
</dbReference>
<dbReference type="Proteomes" id="UP000009154">
    <property type="component" value="Chromosome"/>
</dbReference>
<dbReference type="Gene3D" id="3.40.50.2000">
    <property type="entry name" value="Glycogen Phosphorylase B"/>
    <property type="match status" value="2"/>
</dbReference>
<dbReference type="InterPro" id="IPR050426">
    <property type="entry name" value="Glycosyltransferase_28"/>
</dbReference>
<dbReference type="eggNOG" id="COG1819">
    <property type="taxonomic scope" value="Bacteria"/>
</dbReference>
<organism evidence="2 3">
    <name type="scientific">Gordonia polyisoprenivorans (strain DSM 44266 / VH2)</name>
    <dbReference type="NCBI Taxonomy" id="1112204"/>
    <lineage>
        <taxon>Bacteria</taxon>
        <taxon>Bacillati</taxon>
        <taxon>Actinomycetota</taxon>
        <taxon>Actinomycetes</taxon>
        <taxon>Mycobacteriales</taxon>
        <taxon>Gordoniaceae</taxon>
        <taxon>Gordonia</taxon>
    </lineage>
</organism>
<dbReference type="InterPro" id="IPR002213">
    <property type="entry name" value="UDP_glucos_trans"/>
</dbReference>
<keyword evidence="3" id="KW-1185">Reference proteome</keyword>
<sequence length="462" mass="48879">MIHTTMRTGAPDAAHLVFLLYGSRGDVQPGLCLALESARRGHRVTVAVPPNLVPLATAAGVGEVVPIGADTDRQWTSDEALDAQRSAHPLRQAKFAIDTARAGIAAFDDAMMTTFLGDDPTITGVDALIAAPLCQARGLAVAERLGVPLTVLRYAPMSENALIGPIPGVTDGWTPRWTRRAWRIHDGAVWSVMRHGENRFRQRAGLRPVRTSCAQRLNLAQIPQIQAYDPGIVPGLAEQWRTGPSIKPVVGFLDLPSHARATLDETSGADADLVRWLDAGEPPLFVGFGSMPIADPAATRAMIATAARRHGMRCVFAFGGRSGAQGVSSDSGVSSDADESSDSYDVAAVNHSWLLPRCSAVVHHGGAGTTAAGLRAGIPAIVYSFTAEQPFWAGRIADLGLGTGRRFTRLTIETMFDDLTVARSESVRTAAATFAATMISSDRAVRTAADIVDARLPQGVAG</sequence>
<dbReference type="EMBL" id="CP003119">
    <property type="protein sequence ID" value="AFA71739.1"/>
    <property type="molecule type" value="Genomic_DNA"/>
</dbReference>
<dbReference type="GO" id="GO:0008194">
    <property type="term" value="F:UDP-glycosyltransferase activity"/>
    <property type="evidence" value="ECO:0007669"/>
    <property type="project" value="InterPro"/>
</dbReference>
<dbReference type="SUPFAM" id="SSF53756">
    <property type="entry name" value="UDP-Glycosyltransferase/glycogen phosphorylase"/>
    <property type="match status" value="1"/>
</dbReference>
<reference evidence="2 3" key="1">
    <citation type="journal article" date="2012" name="Appl. Environ. Microbiol.">
        <title>Involvement of two latex-clearing proteins during rubber degradation and insights into the subsequent degradation pathway revealed by the genome sequence of Gordonia polyisoprenivorans strain VH2.</title>
        <authorList>
            <person name="Hiessl S."/>
            <person name="Schuldes J."/>
            <person name="Thurmer A."/>
            <person name="Halbsguth T."/>
            <person name="Broker D."/>
            <person name="Angelov A."/>
            <person name="Liebl W."/>
            <person name="Daniel R."/>
            <person name="Steinbuchel A."/>
        </authorList>
    </citation>
    <scope>NUCLEOTIDE SEQUENCE [LARGE SCALE GENOMIC DNA]</scope>
    <source>
        <strain evidence="3">DSM 44266 / VH2</strain>
    </source>
</reference>
<dbReference type="PANTHER" id="PTHR48050">
    <property type="entry name" value="STEROL 3-BETA-GLUCOSYLTRANSFERASE"/>
    <property type="match status" value="1"/>
</dbReference>
<feature type="domain" description="Erythromycin biosynthesis protein CIII-like C-terminal" evidence="1">
    <location>
        <begin position="347"/>
        <end position="442"/>
    </location>
</feature>
<dbReference type="STRING" id="1112204.GPOL_c06700"/>
<dbReference type="CDD" id="cd03784">
    <property type="entry name" value="GT1_Gtf-like"/>
    <property type="match status" value="1"/>
</dbReference>
<dbReference type="InterPro" id="IPR010610">
    <property type="entry name" value="EryCIII-like_C"/>
</dbReference>
<dbReference type="KEGG" id="gpo:GPOL_c06700"/>
<proteinExistence type="predicted"/>
<dbReference type="PANTHER" id="PTHR48050:SF13">
    <property type="entry name" value="STEROL 3-BETA-GLUCOSYLTRANSFERASE UGT80A2"/>
    <property type="match status" value="1"/>
</dbReference>
<evidence type="ECO:0000313" key="2">
    <source>
        <dbReference type="EMBL" id="AFA71739.1"/>
    </source>
</evidence>
<dbReference type="GO" id="GO:0016758">
    <property type="term" value="F:hexosyltransferase activity"/>
    <property type="evidence" value="ECO:0007669"/>
    <property type="project" value="UniProtKB-ARBA"/>
</dbReference>